<sequence>MNTLFLTGLGLCLLILATSTAAQQKKQTAGYMQKQVDRNQAPKSVDRVDSATPPYDRLDHVHFTDGSALYNDATWKHGGRRLTNAEKEWLTANGWPLP</sequence>
<evidence type="ECO:0000256" key="2">
    <source>
        <dbReference type="SAM" id="SignalP"/>
    </source>
</evidence>
<proteinExistence type="predicted"/>
<organism evidence="4 5">
    <name type="scientific">Rotaria sordida</name>
    <dbReference type="NCBI Taxonomy" id="392033"/>
    <lineage>
        <taxon>Eukaryota</taxon>
        <taxon>Metazoa</taxon>
        <taxon>Spiralia</taxon>
        <taxon>Gnathifera</taxon>
        <taxon>Rotifera</taxon>
        <taxon>Eurotatoria</taxon>
        <taxon>Bdelloidea</taxon>
        <taxon>Philodinida</taxon>
        <taxon>Philodinidae</taxon>
        <taxon>Rotaria</taxon>
    </lineage>
</organism>
<comment type="caution">
    <text evidence="4">The sequence shown here is derived from an EMBL/GenBank/DDBJ whole genome shotgun (WGS) entry which is preliminary data.</text>
</comment>
<reference evidence="4" key="1">
    <citation type="submission" date="2021-02" db="EMBL/GenBank/DDBJ databases">
        <authorList>
            <person name="Nowell W R."/>
        </authorList>
    </citation>
    <scope>NUCLEOTIDE SEQUENCE</scope>
</reference>
<accession>A0A819LCQ6</accession>
<evidence type="ECO:0000256" key="1">
    <source>
        <dbReference type="SAM" id="MobiDB-lite"/>
    </source>
</evidence>
<protein>
    <submittedName>
        <fullName evidence="4">Uncharacterized protein</fullName>
    </submittedName>
</protein>
<dbReference type="Proteomes" id="UP000663874">
    <property type="component" value="Unassembled WGS sequence"/>
</dbReference>
<evidence type="ECO:0000313" key="5">
    <source>
        <dbReference type="Proteomes" id="UP000663836"/>
    </source>
</evidence>
<dbReference type="Proteomes" id="UP000663836">
    <property type="component" value="Unassembled WGS sequence"/>
</dbReference>
<evidence type="ECO:0000313" key="3">
    <source>
        <dbReference type="EMBL" id="CAF3876635.1"/>
    </source>
</evidence>
<dbReference type="EMBL" id="CAJOBE010003374">
    <property type="protein sequence ID" value="CAF3876635.1"/>
    <property type="molecule type" value="Genomic_DNA"/>
</dbReference>
<evidence type="ECO:0000313" key="4">
    <source>
        <dbReference type="EMBL" id="CAF3960058.1"/>
    </source>
</evidence>
<feature type="chain" id="PRO_5036415633" evidence="2">
    <location>
        <begin position="23"/>
        <end position="98"/>
    </location>
</feature>
<feature type="signal peptide" evidence="2">
    <location>
        <begin position="1"/>
        <end position="22"/>
    </location>
</feature>
<dbReference type="AlphaFoldDB" id="A0A819LCQ6"/>
<feature type="region of interest" description="Disordered" evidence="1">
    <location>
        <begin position="29"/>
        <end position="52"/>
    </location>
</feature>
<name>A0A819LCQ6_9BILA</name>
<keyword evidence="2" id="KW-0732">Signal</keyword>
<dbReference type="EMBL" id="CAJOBD010003653">
    <property type="protein sequence ID" value="CAF3960058.1"/>
    <property type="molecule type" value="Genomic_DNA"/>
</dbReference>
<gene>
    <name evidence="3" type="ORF">FNK824_LOCUS19314</name>
    <name evidence="4" type="ORF">JBS370_LOCUS24037</name>
</gene>